<dbReference type="EMBL" id="AADV02000069">
    <property type="protein sequence ID" value="EAM49453.1"/>
    <property type="molecule type" value="Genomic_DNA"/>
</dbReference>
<comment type="caution">
    <text evidence="1">The sequence shown here is derived from an EMBL/GenBank/DDBJ whole genome shotgun (WGS) entry which is preliminary data.</text>
</comment>
<organism evidence="1 2">
    <name type="scientific">Crocosphaera watsonii WH 8501</name>
    <dbReference type="NCBI Taxonomy" id="165597"/>
    <lineage>
        <taxon>Bacteria</taxon>
        <taxon>Bacillati</taxon>
        <taxon>Cyanobacteriota</taxon>
        <taxon>Cyanophyceae</taxon>
        <taxon>Oscillatoriophycideae</taxon>
        <taxon>Chroococcales</taxon>
        <taxon>Aphanothecaceae</taxon>
        <taxon>Crocosphaera</taxon>
    </lineage>
</organism>
<reference evidence="1" key="1">
    <citation type="submission" date="2004-02" db="EMBL/GenBank/DDBJ databases">
        <authorList>
            <consortium name="DOE Joint Genome Institute"/>
        </authorList>
    </citation>
    <scope>NUCLEOTIDE SEQUENCE [LARGE SCALE GENOMIC DNA]</scope>
    <source>
        <strain evidence="1">WH 8501</strain>
    </source>
</reference>
<sequence>MNWIIKQSKGSITCINDVPIFKNPFRHRHEYISYEFPDNRVPQDLSIGIQKESKGNWSQKDYLIYSYEDHSLPKITHNKYELKHDLYVGKSLKRYDVLILRDPFNLLASRFKSNFYSTKDYRKEFVELWLEYAKEFIGETNYLKENKVCINYNRWFFDSDYRKDIFKSLDLDVLDIGLGNVSFMGGGSSFDKLEYANSADSMKVLNRWEKYLKNQKYLKELSNQDVLEYSEKIFGKIPGTEILYN</sequence>
<evidence type="ECO:0008006" key="3">
    <source>
        <dbReference type="Google" id="ProtNLM"/>
    </source>
</evidence>
<reference evidence="1" key="3">
    <citation type="submission" date="2016-12" db="EMBL/GenBank/DDBJ databases">
        <title>Annotation of the draft genome assembly of Crocosphaera watsonii WH 8501.</title>
        <authorList>
            <consortium name="US DOE Joint Genome Institute (JGI-ORNL)"/>
            <person name="Larimer F."/>
            <person name="Land M."/>
        </authorList>
    </citation>
    <scope>NUCLEOTIDE SEQUENCE</scope>
    <source>
        <strain evidence="1">WH 8501</strain>
    </source>
</reference>
<dbReference type="RefSeq" id="WP_007306826.1">
    <property type="nucleotide sequence ID" value="NZ_AADV02000069.1"/>
</dbReference>
<evidence type="ECO:0000313" key="1">
    <source>
        <dbReference type="EMBL" id="EAM49453.1"/>
    </source>
</evidence>
<evidence type="ECO:0000313" key="2">
    <source>
        <dbReference type="Proteomes" id="UP000003922"/>
    </source>
</evidence>
<name>Q4BZW9_CROWT</name>
<accession>Q4BZW9</accession>
<dbReference type="OrthoDB" id="453470at2"/>
<dbReference type="Proteomes" id="UP000003922">
    <property type="component" value="Unassembled WGS sequence"/>
</dbReference>
<dbReference type="KEGG" id="cwa:CwatDRAFT_1997"/>
<keyword evidence="2" id="KW-1185">Reference proteome</keyword>
<gene>
    <name evidence="1" type="ORF">CwatDRAFT_1997</name>
</gene>
<proteinExistence type="predicted"/>
<reference evidence="1" key="2">
    <citation type="submission" date="2005-06" db="EMBL/GenBank/DDBJ databases">
        <title>Sequencing of the draft genome and assembly of Crocosphaera watsonii WH 8501.</title>
        <authorList>
            <consortium name="US DOE Joint Genome Institute (JGI-PGF)"/>
            <person name="Copeland A."/>
            <person name="Lucas S."/>
            <person name="Lapidus A."/>
            <person name="Barry K."/>
            <person name="Detter C."/>
            <person name="Glavina T."/>
            <person name="Hammon N."/>
            <person name="Israni S."/>
            <person name="Pitluck S."/>
            <person name="Richardson P."/>
        </authorList>
    </citation>
    <scope>NUCLEOTIDE SEQUENCE [LARGE SCALE GENOMIC DNA]</scope>
    <source>
        <strain evidence="1">WH 8501</strain>
    </source>
</reference>
<dbReference type="AlphaFoldDB" id="Q4BZW9"/>
<protein>
    <recommendedName>
        <fullName evidence="3">Sulfotransferase domain-containing protein</fullName>
    </recommendedName>
</protein>